<dbReference type="PANTHER" id="PTHR31286:SF167">
    <property type="entry name" value="OS09G0268800 PROTEIN"/>
    <property type="match status" value="1"/>
</dbReference>
<dbReference type="EMBL" id="JAUUTY010000004">
    <property type="protein sequence ID" value="KAK1644609.1"/>
    <property type="molecule type" value="Genomic_DNA"/>
</dbReference>
<gene>
    <name evidence="3" type="ORF">QYE76_062414</name>
</gene>
<protein>
    <recommendedName>
        <fullName evidence="2">Zinc knuckle CX2CX4HX4C domain-containing protein</fullName>
    </recommendedName>
</protein>
<evidence type="ECO:0000313" key="4">
    <source>
        <dbReference type="Proteomes" id="UP001231189"/>
    </source>
</evidence>
<evidence type="ECO:0000259" key="2">
    <source>
        <dbReference type="Pfam" id="PF14392"/>
    </source>
</evidence>
<dbReference type="InterPro" id="IPR040256">
    <property type="entry name" value="At4g02000-like"/>
</dbReference>
<dbReference type="Proteomes" id="UP001231189">
    <property type="component" value="Unassembled WGS sequence"/>
</dbReference>
<dbReference type="AlphaFoldDB" id="A0AAD8S2Z9"/>
<feature type="domain" description="Zinc knuckle CX2CX4HX4C" evidence="2">
    <location>
        <begin position="190"/>
        <end position="235"/>
    </location>
</feature>
<reference evidence="3" key="1">
    <citation type="submission" date="2023-07" db="EMBL/GenBank/DDBJ databases">
        <title>A chromosome-level genome assembly of Lolium multiflorum.</title>
        <authorList>
            <person name="Chen Y."/>
            <person name="Copetti D."/>
            <person name="Kolliker R."/>
            <person name="Studer B."/>
        </authorList>
    </citation>
    <scope>NUCLEOTIDE SEQUENCE</scope>
    <source>
        <strain evidence="3">02402/16</strain>
        <tissue evidence="3">Leaf</tissue>
    </source>
</reference>
<organism evidence="3 4">
    <name type="scientific">Lolium multiflorum</name>
    <name type="common">Italian ryegrass</name>
    <name type="synonym">Lolium perenne subsp. multiflorum</name>
    <dbReference type="NCBI Taxonomy" id="4521"/>
    <lineage>
        <taxon>Eukaryota</taxon>
        <taxon>Viridiplantae</taxon>
        <taxon>Streptophyta</taxon>
        <taxon>Embryophyta</taxon>
        <taxon>Tracheophyta</taxon>
        <taxon>Spermatophyta</taxon>
        <taxon>Magnoliopsida</taxon>
        <taxon>Liliopsida</taxon>
        <taxon>Poales</taxon>
        <taxon>Poaceae</taxon>
        <taxon>BOP clade</taxon>
        <taxon>Pooideae</taxon>
        <taxon>Poodae</taxon>
        <taxon>Poeae</taxon>
        <taxon>Poeae Chloroplast Group 2 (Poeae type)</taxon>
        <taxon>Loliodinae</taxon>
        <taxon>Loliinae</taxon>
        <taxon>Lolium</taxon>
    </lineage>
</organism>
<evidence type="ECO:0000256" key="1">
    <source>
        <dbReference type="SAM" id="MobiDB-lite"/>
    </source>
</evidence>
<dbReference type="PANTHER" id="PTHR31286">
    <property type="entry name" value="GLYCINE-RICH CELL WALL STRUCTURAL PROTEIN 1.8-LIKE"/>
    <property type="match status" value="1"/>
</dbReference>
<feature type="compositionally biased region" description="Pro residues" evidence="1">
    <location>
        <begin position="352"/>
        <end position="361"/>
    </location>
</feature>
<dbReference type="Pfam" id="PF14392">
    <property type="entry name" value="zf-CCHC_4"/>
    <property type="match status" value="1"/>
</dbReference>
<feature type="region of interest" description="Disordered" evidence="1">
    <location>
        <begin position="256"/>
        <end position="369"/>
    </location>
</feature>
<comment type="caution">
    <text evidence="3">The sequence shown here is derived from an EMBL/GenBank/DDBJ whole genome shotgun (WGS) entry which is preliminary data.</text>
</comment>
<name>A0AAD8S2Z9_LOLMU</name>
<sequence length="398" mass="45102">MAASATPAASGSEIGKDEWIDDMFSHLELNADELDDVVIGTEKATEFKKEARWLAIAKVVTTRSFSAEALFEKMRFVWNLSRDPICRAAGENLFIFQMHCLGDWKKVVHQGPWTFRGWGVLINDYDGLEDPEKFIFSGMHVWAQIHGIPELYRKPDVLDDLSRKIGKVKEVQMFPKLFFEGNYVRIRVMVDIAKPLMRFVSLTTPEGKKRLQVKYEKVPFFCKRCGLIGHDHEECGDGVWEEKHLQFGTWMLAVRRANQPDPPPRRFGQRDLSRGGWSGGVARRPSLGRKRSSEEAGMEEENDLKDTASSPIKPGQRTEDMEEDSDETRRRLQFDGVSVGVSSGPEENAPESDPPAPPLPPQYIKDKDRTKLRKKDATILGNSLAPLAASLEEDRQAQ</sequence>
<evidence type="ECO:0000313" key="3">
    <source>
        <dbReference type="EMBL" id="KAK1644609.1"/>
    </source>
</evidence>
<accession>A0AAD8S2Z9</accession>
<keyword evidence="4" id="KW-1185">Reference proteome</keyword>
<dbReference type="InterPro" id="IPR025836">
    <property type="entry name" value="Zn_knuckle_CX2CX4HX4C"/>
</dbReference>
<proteinExistence type="predicted"/>